<dbReference type="SUPFAM" id="SSF56601">
    <property type="entry name" value="beta-lactamase/transpeptidase-like"/>
    <property type="match status" value="1"/>
</dbReference>
<dbReference type="PRINTS" id="PR00118">
    <property type="entry name" value="BLACTAMASEA"/>
</dbReference>
<gene>
    <name evidence="2" type="ORF">GCM10009727_10030</name>
</gene>
<dbReference type="PANTHER" id="PTHR35333">
    <property type="entry name" value="BETA-LACTAMASE"/>
    <property type="match status" value="1"/>
</dbReference>
<dbReference type="Pfam" id="PF13354">
    <property type="entry name" value="Beta-lactamase2"/>
    <property type="match status" value="1"/>
</dbReference>
<dbReference type="InterPro" id="IPR012338">
    <property type="entry name" value="Beta-lactam/transpept-like"/>
</dbReference>
<dbReference type="EMBL" id="BAAAMR010000005">
    <property type="protein sequence ID" value="GAA2123412.1"/>
    <property type="molecule type" value="Genomic_DNA"/>
</dbReference>
<keyword evidence="2" id="KW-0378">Hydrolase</keyword>
<dbReference type="InterPro" id="IPR000871">
    <property type="entry name" value="Beta-lactam_class-A"/>
</dbReference>
<evidence type="ECO:0000313" key="2">
    <source>
        <dbReference type="EMBL" id="GAA2123412.1"/>
    </source>
</evidence>
<comment type="caution">
    <text evidence="2">The sequence shown here is derived from an EMBL/GenBank/DDBJ whole genome shotgun (WGS) entry which is preliminary data.</text>
</comment>
<accession>A0ABP5JXF9</accession>
<dbReference type="Proteomes" id="UP001501020">
    <property type="component" value="Unassembled WGS sequence"/>
</dbReference>
<proteinExistence type="predicted"/>
<dbReference type="RefSeq" id="WP_344261934.1">
    <property type="nucleotide sequence ID" value="NZ_BAAAMR010000005.1"/>
</dbReference>
<sequence>MRGELDGLVRRADRLGGTLGVVAHDLGTGERAEMNAGRRFTSASVIKLAVMATVLAEAGAGGLSLDDRVPAPPDARVPGSGVIKDLADAAEFSVRDLVTLMIIVSDNTATNLLIDLVGRDAVNAWCARRGLHGTVLARVMMDAAARERGDENLTIPADVAALLTGLVRGELLGEEGTAFALDVLARQQVNDRLPRHLPPGVTLAHKTGELASVCHDAGIVLAEGRDPIILVAMTEGIDSEHEAAALIAETGRAVYTATGLTPPPHPSPTHPSPTP</sequence>
<dbReference type="Gene3D" id="3.40.710.10">
    <property type="entry name" value="DD-peptidase/beta-lactamase superfamily"/>
    <property type="match status" value="1"/>
</dbReference>
<feature type="domain" description="Beta-lactamase class A catalytic" evidence="1">
    <location>
        <begin position="20"/>
        <end position="234"/>
    </location>
</feature>
<keyword evidence="3" id="KW-1185">Reference proteome</keyword>
<dbReference type="GO" id="GO:0016787">
    <property type="term" value="F:hydrolase activity"/>
    <property type="evidence" value="ECO:0007669"/>
    <property type="project" value="UniProtKB-KW"/>
</dbReference>
<dbReference type="InterPro" id="IPR045155">
    <property type="entry name" value="Beta-lactam_cat"/>
</dbReference>
<protein>
    <submittedName>
        <fullName evidence="2">Serine hydrolase</fullName>
    </submittedName>
</protein>
<evidence type="ECO:0000259" key="1">
    <source>
        <dbReference type="Pfam" id="PF13354"/>
    </source>
</evidence>
<name>A0ABP5JXF9_9ACTN</name>
<evidence type="ECO:0000313" key="3">
    <source>
        <dbReference type="Proteomes" id="UP001501020"/>
    </source>
</evidence>
<reference evidence="3" key="1">
    <citation type="journal article" date="2019" name="Int. J. Syst. Evol. Microbiol.">
        <title>The Global Catalogue of Microorganisms (GCM) 10K type strain sequencing project: providing services to taxonomists for standard genome sequencing and annotation.</title>
        <authorList>
            <consortium name="The Broad Institute Genomics Platform"/>
            <consortium name="The Broad Institute Genome Sequencing Center for Infectious Disease"/>
            <person name="Wu L."/>
            <person name="Ma J."/>
        </authorList>
    </citation>
    <scope>NUCLEOTIDE SEQUENCE [LARGE SCALE GENOMIC DNA]</scope>
    <source>
        <strain evidence="3">JCM 13850</strain>
    </source>
</reference>
<dbReference type="PANTHER" id="PTHR35333:SF3">
    <property type="entry name" value="BETA-LACTAMASE-TYPE TRANSPEPTIDASE FOLD CONTAINING PROTEIN"/>
    <property type="match status" value="1"/>
</dbReference>
<organism evidence="2 3">
    <name type="scientific">Actinomadura napierensis</name>
    <dbReference type="NCBI Taxonomy" id="267854"/>
    <lineage>
        <taxon>Bacteria</taxon>
        <taxon>Bacillati</taxon>
        <taxon>Actinomycetota</taxon>
        <taxon>Actinomycetes</taxon>
        <taxon>Streptosporangiales</taxon>
        <taxon>Thermomonosporaceae</taxon>
        <taxon>Actinomadura</taxon>
    </lineage>
</organism>